<keyword evidence="2" id="KW-1185">Reference proteome</keyword>
<name>A0ABT1C328_9HYPH</name>
<evidence type="ECO:0000313" key="1">
    <source>
        <dbReference type="EMBL" id="MCO6048635.1"/>
    </source>
</evidence>
<organism evidence="1 2">
    <name type="scientific">Mesorhizobium liriopis</name>
    <dbReference type="NCBI Taxonomy" id="2953882"/>
    <lineage>
        <taxon>Bacteria</taxon>
        <taxon>Pseudomonadati</taxon>
        <taxon>Pseudomonadota</taxon>
        <taxon>Alphaproteobacteria</taxon>
        <taxon>Hyphomicrobiales</taxon>
        <taxon>Phyllobacteriaceae</taxon>
        <taxon>Mesorhizobium</taxon>
    </lineage>
</organism>
<dbReference type="InterPro" id="IPR011738">
    <property type="entry name" value="Phage_CHP"/>
</dbReference>
<dbReference type="InterPro" id="IPR006450">
    <property type="entry name" value="Phage_HK97_gp6-like"/>
</dbReference>
<dbReference type="Gene3D" id="1.10.3230.30">
    <property type="entry name" value="Phage gp6-like head-tail connector protein"/>
    <property type="match status" value="1"/>
</dbReference>
<dbReference type="CDD" id="cd08054">
    <property type="entry name" value="gp6"/>
    <property type="match status" value="1"/>
</dbReference>
<evidence type="ECO:0000313" key="2">
    <source>
        <dbReference type="Proteomes" id="UP001205906"/>
    </source>
</evidence>
<sequence length="189" mass="20908">MTLFRTVGPAVEPVPLAQAKAHLRVTHESEDDLLEGLIRAAREAVEDQTGLALIEQKWRLVLDRWPRGGVVKLLRYPVSDVDALTVYGSDGVPVVIEPERYGVDRVSRPARVQAEMPAVNARALNGIEIDFTAGYGTDGTAVPEGLKLALLVLVGHWFEMRGSFGPDEQPVSYPAQFERLIAPFRLRRL</sequence>
<protein>
    <submittedName>
        <fullName evidence="1">Head-tail connector protein</fullName>
    </submittedName>
</protein>
<dbReference type="NCBIfam" id="TIGR01560">
    <property type="entry name" value="put_DNA_pack"/>
    <property type="match status" value="1"/>
</dbReference>
<dbReference type="RefSeq" id="WP_252815542.1">
    <property type="nucleotide sequence ID" value="NZ_JAMXQS010000001.1"/>
</dbReference>
<gene>
    <name evidence="1" type="ORF">NGM99_02375</name>
</gene>
<reference evidence="1 2" key="1">
    <citation type="submission" date="2022-06" db="EMBL/GenBank/DDBJ databases">
        <title>Mesorhizobium sp. strain RP14 Genome sequencing and assembly.</title>
        <authorList>
            <person name="Kim I."/>
        </authorList>
    </citation>
    <scope>NUCLEOTIDE SEQUENCE [LARGE SCALE GENOMIC DNA]</scope>
    <source>
        <strain evidence="2">RP14(2022)</strain>
    </source>
</reference>
<dbReference type="InterPro" id="IPR021146">
    <property type="entry name" value="Phage_gp6-like_head-tail"/>
</dbReference>
<accession>A0ABT1C328</accession>
<comment type="caution">
    <text evidence="1">The sequence shown here is derived from an EMBL/GenBank/DDBJ whole genome shotgun (WGS) entry which is preliminary data.</text>
</comment>
<dbReference type="NCBIfam" id="TIGR02215">
    <property type="entry name" value="phage_chp_gp8"/>
    <property type="match status" value="1"/>
</dbReference>
<proteinExistence type="predicted"/>
<dbReference type="Pfam" id="PF05135">
    <property type="entry name" value="Phage_connect_1"/>
    <property type="match status" value="1"/>
</dbReference>
<dbReference type="EMBL" id="JAMXQS010000001">
    <property type="protein sequence ID" value="MCO6048635.1"/>
    <property type="molecule type" value="Genomic_DNA"/>
</dbReference>
<dbReference type="Proteomes" id="UP001205906">
    <property type="component" value="Unassembled WGS sequence"/>
</dbReference>